<evidence type="ECO:0000256" key="3">
    <source>
        <dbReference type="ARBA" id="ARBA00022475"/>
    </source>
</evidence>
<proteinExistence type="inferred from homology"/>
<evidence type="ECO:0000256" key="7">
    <source>
        <dbReference type="SAM" id="Phobius"/>
    </source>
</evidence>
<reference evidence="8 9" key="1">
    <citation type="journal article" date="2019" name="bioRxiv">
        <title>Bacteria contribute to plant secondary compound degradation in a generalist herbivore system.</title>
        <authorList>
            <person name="Francoeur C.B."/>
            <person name="Khadempour L."/>
            <person name="Moreira-Soto R.D."/>
            <person name="Gotting K."/>
            <person name="Book A.J."/>
            <person name="Pinto-Tomas A.A."/>
            <person name="Keefover-Ring K."/>
            <person name="Currie C.R."/>
        </authorList>
    </citation>
    <scope>NUCLEOTIDE SEQUENCE [LARGE SCALE GENOMIC DNA]</scope>
    <source>
        <strain evidence="8">Al-1710</strain>
    </source>
</reference>
<protein>
    <submittedName>
        <fullName evidence="8">LysE family translocator</fullName>
    </submittedName>
</protein>
<keyword evidence="5 7" id="KW-1133">Transmembrane helix</keyword>
<comment type="caution">
    <text evidence="8">The sequence shown here is derived from an EMBL/GenBank/DDBJ whole genome shotgun (WGS) entry which is preliminary data.</text>
</comment>
<dbReference type="Pfam" id="PF01810">
    <property type="entry name" value="LysE"/>
    <property type="match status" value="1"/>
</dbReference>
<dbReference type="InterPro" id="IPR001123">
    <property type="entry name" value="LeuE-type"/>
</dbReference>
<feature type="transmembrane region" description="Helical" evidence="7">
    <location>
        <begin position="109"/>
        <end position="134"/>
    </location>
</feature>
<gene>
    <name evidence="8" type="ORF">F3J37_16530</name>
</gene>
<dbReference type="PIRSF" id="PIRSF006324">
    <property type="entry name" value="LeuE"/>
    <property type="match status" value="1"/>
</dbReference>
<evidence type="ECO:0000256" key="6">
    <source>
        <dbReference type="ARBA" id="ARBA00023136"/>
    </source>
</evidence>
<feature type="transmembrane region" description="Helical" evidence="7">
    <location>
        <begin position="6"/>
        <end position="26"/>
    </location>
</feature>
<evidence type="ECO:0000313" key="8">
    <source>
        <dbReference type="EMBL" id="NIG20285.1"/>
    </source>
</evidence>
<keyword evidence="4 7" id="KW-0812">Transmembrane</keyword>
<evidence type="ECO:0000256" key="5">
    <source>
        <dbReference type="ARBA" id="ARBA00022989"/>
    </source>
</evidence>
<dbReference type="PANTHER" id="PTHR30086:SF14">
    <property type="entry name" value="HOMOSERINE_HOMOSERINE LACTONE EFFLUX PROTEIN"/>
    <property type="match status" value="1"/>
</dbReference>
<accession>A0ABX0RRP3</accession>
<name>A0ABX0RRP3_9GAMM</name>
<feature type="transmembrane region" description="Helical" evidence="7">
    <location>
        <begin position="38"/>
        <end position="62"/>
    </location>
</feature>
<comment type="subcellular location">
    <subcellularLocation>
        <location evidence="1">Cell membrane</location>
        <topology evidence="1">Multi-pass membrane protein</topology>
    </subcellularLocation>
</comment>
<evidence type="ECO:0000256" key="4">
    <source>
        <dbReference type="ARBA" id="ARBA00022692"/>
    </source>
</evidence>
<evidence type="ECO:0000313" key="9">
    <source>
        <dbReference type="Proteomes" id="UP001515780"/>
    </source>
</evidence>
<dbReference type="Proteomes" id="UP001515780">
    <property type="component" value="Unassembled WGS sequence"/>
</dbReference>
<evidence type="ECO:0000256" key="1">
    <source>
        <dbReference type="ARBA" id="ARBA00004651"/>
    </source>
</evidence>
<evidence type="ECO:0000256" key="2">
    <source>
        <dbReference type="ARBA" id="ARBA00007928"/>
    </source>
</evidence>
<dbReference type="PANTHER" id="PTHR30086">
    <property type="entry name" value="ARGININE EXPORTER PROTEIN ARGO"/>
    <property type="match status" value="1"/>
</dbReference>
<keyword evidence="9" id="KW-1185">Reference proteome</keyword>
<feature type="transmembrane region" description="Helical" evidence="7">
    <location>
        <begin position="146"/>
        <end position="169"/>
    </location>
</feature>
<dbReference type="EMBL" id="VWXC01000012">
    <property type="protein sequence ID" value="NIG20285.1"/>
    <property type="molecule type" value="Genomic_DNA"/>
</dbReference>
<feature type="transmembrane region" description="Helical" evidence="7">
    <location>
        <begin position="181"/>
        <end position="201"/>
    </location>
</feature>
<comment type="similarity">
    <text evidence="2">Belongs to the Rht family.</text>
</comment>
<organism evidence="8 9">
    <name type="scientific">Candidatus Pantoea communis</name>
    <dbReference type="NCBI Taxonomy" id="2608354"/>
    <lineage>
        <taxon>Bacteria</taxon>
        <taxon>Pseudomonadati</taxon>
        <taxon>Pseudomonadota</taxon>
        <taxon>Gammaproteobacteria</taxon>
        <taxon>Enterobacterales</taxon>
        <taxon>Erwiniaceae</taxon>
        <taxon>Pantoea</taxon>
    </lineage>
</organism>
<sequence>MHAGIEFYVTTLVVVMSPGPGAMLTITSGLNRGMRVSFITALGGTLGIVPHLLAALLGLAVIFYTSDYAFNMLKLIGVGYLLYMAWMALRERTSLTTEVEIKKSALRIINHALLLNLFNPKLSLFFLAFLPQFIASESSTPTQDMLVLSAIFMLLTLFIFMLYGAFAALMRRRVLEKPRVLCFMNRIFALSFVCLGIKLLISSR</sequence>
<keyword evidence="6 7" id="KW-0472">Membrane</keyword>
<dbReference type="RefSeq" id="WP_166934520.1">
    <property type="nucleotide sequence ID" value="NZ_VWXC01000012.1"/>
</dbReference>
<keyword evidence="3" id="KW-1003">Cell membrane</keyword>